<dbReference type="EMBL" id="JASNQZ010000001">
    <property type="protein sequence ID" value="KAL0961470.1"/>
    <property type="molecule type" value="Genomic_DNA"/>
</dbReference>
<dbReference type="Pfam" id="PF01150">
    <property type="entry name" value="GDA1_CD39"/>
    <property type="match status" value="1"/>
</dbReference>
<organism evidence="8 9">
    <name type="scientific">Hohenbuehelia grisea</name>
    <dbReference type="NCBI Taxonomy" id="104357"/>
    <lineage>
        <taxon>Eukaryota</taxon>
        <taxon>Fungi</taxon>
        <taxon>Dikarya</taxon>
        <taxon>Basidiomycota</taxon>
        <taxon>Agaricomycotina</taxon>
        <taxon>Agaricomycetes</taxon>
        <taxon>Agaricomycetidae</taxon>
        <taxon>Agaricales</taxon>
        <taxon>Pleurotineae</taxon>
        <taxon>Pleurotaceae</taxon>
        <taxon>Hohenbuehelia</taxon>
    </lineage>
</organism>
<reference evidence="9" key="1">
    <citation type="submission" date="2024-06" db="EMBL/GenBank/DDBJ databases">
        <title>Multi-omics analyses provide insights into the biosynthesis of the anticancer antibiotic pleurotin in Hohenbuehelia grisea.</title>
        <authorList>
            <person name="Weaver J.A."/>
            <person name="Alberti F."/>
        </authorList>
    </citation>
    <scope>NUCLEOTIDE SEQUENCE [LARGE SCALE GENOMIC DNA]</scope>
    <source>
        <strain evidence="9">T-177</strain>
    </source>
</reference>
<name>A0ABR3K1L5_9AGAR</name>
<evidence type="ECO:0000256" key="6">
    <source>
        <dbReference type="RuleBase" id="RU003833"/>
    </source>
</evidence>
<gene>
    <name evidence="8" type="ORF">HGRIS_006414</name>
</gene>
<dbReference type="EC" id="3.6.1.42" evidence="5"/>
<evidence type="ECO:0000313" key="8">
    <source>
        <dbReference type="EMBL" id="KAL0961470.1"/>
    </source>
</evidence>
<dbReference type="Proteomes" id="UP001556367">
    <property type="component" value="Unassembled WGS sequence"/>
</dbReference>
<feature type="compositionally biased region" description="Polar residues" evidence="7">
    <location>
        <begin position="180"/>
        <end position="196"/>
    </location>
</feature>
<evidence type="ECO:0000256" key="4">
    <source>
        <dbReference type="ARBA" id="ARBA00037742"/>
    </source>
</evidence>
<feature type="region of interest" description="Disordered" evidence="7">
    <location>
        <begin position="1"/>
        <end position="61"/>
    </location>
</feature>
<feature type="compositionally biased region" description="Low complexity" evidence="7">
    <location>
        <begin position="47"/>
        <end position="57"/>
    </location>
</feature>
<evidence type="ECO:0000256" key="2">
    <source>
        <dbReference type="ARBA" id="ARBA00009283"/>
    </source>
</evidence>
<evidence type="ECO:0000313" key="9">
    <source>
        <dbReference type="Proteomes" id="UP001556367"/>
    </source>
</evidence>
<keyword evidence="9" id="KW-1185">Reference proteome</keyword>
<comment type="similarity">
    <text evidence="2 6">Belongs to the GDA1/CD39 NTPase family.</text>
</comment>
<comment type="function">
    <text evidence="4">After transfer of sugars to endogenous macromolecular acceptors, the enzyme converts nucleoside diphosphates to nucleoside monophosphates which in turn exit the Golgi lumen in a coupled antiporter reaction, allowing entry of additional nucleotide sugar from the cytosol.</text>
</comment>
<dbReference type="Gene3D" id="3.30.420.150">
    <property type="entry name" value="Exopolyphosphatase. Domain 2"/>
    <property type="match status" value="1"/>
</dbReference>
<dbReference type="Gene3D" id="3.30.420.40">
    <property type="match status" value="1"/>
</dbReference>
<evidence type="ECO:0000256" key="7">
    <source>
        <dbReference type="SAM" id="MobiDB-lite"/>
    </source>
</evidence>
<feature type="compositionally biased region" description="Basic and acidic residues" evidence="7">
    <location>
        <begin position="155"/>
        <end position="168"/>
    </location>
</feature>
<dbReference type="PANTHER" id="PTHR11782:SF83">
    <property type="entry name" value="GUANOSINE-DIPHOSPHATASE"/>
    <property type="match status" value="1"/>
</dbReference>
<evidence type="ECO:0000256" key="3">
    <source>
        <dbReference type="ARBA" id="ARBA00022801"/>
    </source>
</evidence>
<dbReference type="CDD" id="cd24040">
    <property type="entry name" value="ASKHA_NBD_GDA1"/>
    <property type="match status" value="1"/>
</dbReference>
<accession>A0ABR3K1L5</accession>
<feature type="region of interest" description="Disordered" evidence="7">
    <location>
        <begin position="135"/>
        <end position="202"/>
    </location>
</feature>
<dbReference type="InterPro" id="IPR000407">
    <property type="entry name" value="GDA1_CD39_NTPase"/>
</dbReference>
<evidence type="ECO:0000256" key="1">
    <source>
        <dbReference type="ARBA" id="ARBA00004323"/>
    </source>
</evidence>
<keyword evidence="3 6" id="KW-0378">Hydrolase</keyword>
<sequence>MFNNVASRLHRERQPPDDPPQRQQRQPETSLTLHPPSALSSGAEPQLSPSTPTYTSLSRRKKMAILSPRSANYERLEGGMGPQRNGVLGRFAWKKFAIAATVLVALVYFFGPREPRNLIKWTGSSGDHKPVVAVPTLDDDDGPQDIPAPPVTEPPAHDSGKTESHKPATVEFPPEPSTGHHPTTFESDPDPAQTTHCKAPHKAGGPIVQWGLMIDAGSTGSRIHVYKFNNCGASAAYEYEIFKQIQPGLSAYAGRPEEAARSLDALMDEAMRTVPASLRKCTPVAVKATAGLRLLGASESQTILKAVRDRLQDAYPFPLADHTGDHETEASGAVAIMDGRDEGVYAWITANYLLDTIRGDSPHGAPTYAVLDLGGASTQIVFEPTFGDSAKGGLAEGEHKYDLQFGGKKHVLYQHSYLGYGLMRARQHVHQLVDFMASIRPAKGGKTAVPNPCLAKGTTRQVDVEDRVSGEKHAVTMVGEDVGSFDACNRIVQLVLAKDSICELKPCSFDGVYQPSLLDTFPSGKVLLLSYFYDRLQPFLASMDASSTATSSTTSASKSLPPQLTISTLATLAQQVCAGEASWQEHWHSDAALLTELKDRPEWCLDLTFMHGLLRLGYEFGEHREVQVGKRIEGTELGWALGAAIAMVGGDLKCRV</sequence>
<dbReference type="PANTHER" id="PTHR11782">
    <property type="entry name" value="ADENOSINE/GUANOSINE DIPHOSPHATASE"/>
    <property type="match status" value="1"/>
</dbReference>
<comment type="caution">
    <text evidence="8">The sequence shown here is derived from an EMBL/GenBank/DDBJ whole genome shotgun (WGS) entry which is preliminary data.</text>
</comment>
<comment type="subcellular location">
    <subcellularLocation>
        <location evidence="1">Golgi apparatus membrane</location>
        <topology evidence="1">Single-pass type II membrane protein</topology>
    </subcellularLocation>
</comment>
<protein>
    <recommendedName>
        <fullName evidence="5">guanosine-diphosphatase</fullName>
        <ecNumber evidence="5">3.6.1.42</ecNumber>
    </recommendedName>
</protein>
<evidence type="ECO:0000256" key="5">
    <source>
        <dbReference type="ARBA" id="ARBA00038903"/>
    </source>
</evidence>
<dbReference type="PROSITE" id="PS01238">
    <property type="entry name" value="GDA1_CD39_NTPASE"/>
    <property type="match status" value="1"/>
</dbReference>
<proteinExistence type="inferred from homology"/>